<feature type="domain" description="BRCT" evidence="19">
    <location>
        <begin position="173"/>
        <end position="273"/>
    </location>
</feature>
<feature type="compositionally biased region" description="Polar residues" evidence="18">
    <location>
        <begin position="417"/>
        <end position="445"/>
    </location>
</feature>
<feature type="active site" description="Nucleophile; Schiff-base intermediate with DNA; for 5'-dRP lyase activity" evidence="17">
    <location>
        <position position="504"/>
    </location>
</feature>
<dbReference type="Pfam" id="PF14792">
    <property type="entry name" value="DNA_pol_B_palm"/>
    <property type="match status" value="1"/>
</dbReference>
<dbReference type="Pfam" id="PF10391">
    <property type="entry name" value="DNA_pol_lambd_f"/>
    <property type="match status" value="1"/>
</dbReference>
<dbReference type="InterPro" id="IPR010996">
    <property type="entry name" value="HHH_MUS81"/>
</dbReference>
<dbReference type="GO" id="GO:0003887">
    <property type="term" value="F:DNA-directed DNA polymerase activity"/>
    <property type="evidence" value="ECO:0007669"/>
    <property type="project" value="UniProtKB-KW"/>
</dbReference>
<evidence type="ECO:0000256" key="7">
    <source>
        <dbReference type="ARBA" id="ARBA00022679"/>
    </source>
</evidence>
<evidence type="ECO:0000256" key="14">
    <source>
        <dbReference type="ARBA" id="ARBA00023239"/>
    </source>
</evidence>
<comment type="cofactor">
    <cofactor evidence="1">
        <name>Mn(2+)</name>
        <dbReference type="ChEBI" id="CHEBI:29035"/>
    </cofactor>
</comment>
<dbReference type="PRINTS" id="PR00870">
    <property type="entry name" value="DNAPOLXBETA"/>
</dbReference>
<feature type="compositionally biased region" description="Polar residues" evidence="18">
    <location>
        <begin position="284"/>
        <end position="305"/>
    </location>
</feature>
<dbReference type="Proteomes" id="UP000799750">
    <property type="component" value="Unassembled WGS sequence"/>
</dbReference>
<gene>
    <name evidence="20" type="ORF">BU16DRAFT_526910</name>
</gene>
<evidence type="ECO:0000256" key="8">
    <source>
        <dbReference type="ARBA" id="ARBA00022695"/>
    </source>
</evidence>
<dbReference type="Pfam" id="PF14791">
    <property type="entry name" value="DNA_pol_B_thumb"/>
    <property type="match status" value="1"/>
</dbReference>
<keyword evidence="13" id="KW-0234">DNA repair</keyword>
<dbReference type="SUPFAM" id="SSF52113">
    <property type="entry name" value="BRCT domain"/>
    <property type="match status" value="1"/>
</dbReference>
<keyword evidence="15" id="KW-0539">Nucleus</keyword>
<feature type="compositionally biased region" description="Basic and acidic residues" evidence="18">
    <location>
        <begin position="313"/>
        <end position="333"/>
    </location>
</feature>
<keyword evidence="7" id="KW-0808">Transferase</keyword>
<evidence type="ECO:0000256" key="4">
    <source>
        <dbReference type="ARBA" id="ARBA00012417"/>
    </source>
</evidence>
<dbReference type="GO" id="GO:0003677">
    <property type="term" value="F:DNA binding"/>
    <property type="evidence" value="ECO:0007669"/>
    <property type="project" value="InterPro"/>
</dbReference>
<dbReference type="FunFam" id="1.10.150.20:FF:000010">
    <property type="entry name" value="DNA polymerase lambda"/>
    <property type="match status" value="1"/>
</dbReference>
<keyword evidence="21" id="KW-1185">Reference proteome</keyword>
<evidence type="ECO:0000259" key="19">
    <source>
        <dbReference type="PROSITE" id="PS50172"/>
    </source>
</evidence>
<dbReference type="Gene3D" id="3.30.210.10">
    <property type="entry name" value="DNA polymerase, thumb domain"/>
    <property type="match status" value="1"/>
</dbReference>
<dbReference type="SUPFAM" id="SSF81301">
    <property type="entry name" value="Nucleotidyltransferase"/>
    <property type="match status" value="1"/>
</dbReference>
<dbReference type="InterPro" id="IPR037160">
    <property type="entry name" value="DNA_Pol_thumb_sf"/>
</dbReference>
<comment type="catalytic activity">
    <reaction evidence="16">
        <text>DNA(n) + a 2'-deoxyribonucleoside 5'-triphosphate = DNA(n+1) + diphosphate</text>
        <dbReference type="Rhea" id="RHEA:22508"/>
        <dbReference type="Rhea" id="RHEA-COMP:17339"/>
        <dbReference type="Rhea" id="RHEA-COMP:17340"/>
        <dbReference type="ChEBI" id="CHEBI:33019"/>
        <dbReference type="ChEBI" id="CHEBI:61560"/>
        <dbReference type="ChEBI" id="CHEBI:173112"/>
        <dbReference type="EC" id="2.7.7.7"/>
    </reaction>
</comment>
<dbReference type="EMBL" id="MU004188">
    <property type="protein sequence ID" value="KAF2496434.1"/>
    <property type="molecule type" value="Genomic_DNA"/>
</dbReference>
<dbReference type="InterPro" id="IPR036420">
    <property type="entry name" value="BRCT_dom_sf"/>
</dbReference>
<evidence type="ECO:0000256" key="18">
    <source>
        <dbReference type="SAM" id="MobiDB-lite"/>
    </source>
</evidence>
<dbReference type="InterPro" id="IPR002008">
    <property type="entry name" value="DNA_pol_X_beta-like"/>
</dbReference>
<dbReference type="PROSITE" id="PS50172">
    <property type="entry name" value="BRCT"/>
    <property type="match status" value="1"/>
</dbReference>
<evidence type="ECO:0000256" key="2">
    <source>
        <dbReference type="ARBA" id="ARBA00004123"/>
    </source>
</evidence>
<evidence type="ECO:0000256" key="12">
    <source>
        <dbReference type="ARBA" id="ARBA00022932"/>
    </source>
</evidence>
<dbReference type="InterPro" id="IPR018944">
    <property type="entry name" value="DNA_pol_lambd_fingers_domain"/>
</dbReference>
<dbReference type="InterPro" id="IPR028207">
    <property type="entry name" value="DNA_pol_B_palm_palm"/>
</dbReference>
<keyword evidence="8" id="KW-0548">Nucleotidyltransferase</keyword>
<dbReference type="EC" id="2.7.7.7" evidence="4"/>
<sequence>MTNNRDLDKSITAKIAFFKGAIILDVEDDETGFPDARLIDAERALVDPPVKPKRPKATKRESSDSDRLRDRQNEFEIVTTKMRKAAREDFPKIVGIKRVSSAPDMAPKKVQKVDKGKQPASRAPKKTTPPKLQHSSTLPTPPKMEWYKEVGDVPRALGRSKIPKPANIKLRPESQQYMKNLIVYFYQNNDYDEGRRLRIHKVIELGGAWVKEWRDDVTHVIVDERINYTELLKHLEERYGVKQIPAHIIVTNWDWYMGRVFDLKCLPLEPHGPLYRIRGAPDPQVSTTNLHSSSPQLESQDSLQLKPSKGKAAAREERSPSRIEDSFRQEAPKSRKRTISPDRQPSRSPRPDSRSGLSSGHKYSDALSAAIGQAKAFEHLPLDFEEDEASSRPSTSEGTGTDTESEEERPRKIRKTSPMQFSKFDQSKFQCMTKNDGTSTSGNPNQRTIEVLQEMGKYYDMMQDSWRTVAYRKAVTTLKKQTEWITTKEQAIRLPCIGERLAAKIEEIAMTNGLRRLESTKTDSLDENLRLFLGIYGVGLTQAHKWIQQGYRTLDDLKEKAHLTKNQNIGIEHYDDFATRISRIEVEVHGQIVRKALQKIDPLFEVTIMGSYRRGAKTCGDIDCVITIPKGSIDYIRNTVVDELVPQLMKEDFLKVGLATTSKDNGSKWHGASALPGSSVWRRIDLLLVPWNEMGAALIYFTGNDLFNRSVRLLASKKGMRLNQRGLFKDVMRGPNRAKITEGTLVESRSEKRIFEILGVPWRPPHDRQI</sequence>
<dbReference type="CDD" id="cd00027">
    <property type="entry name" value="BRCT"/>
    <property type="match status" value="1"/>
</dbReference>
<evidence type="ECO:0000256" key="6">
    <source>
        <dbReference type="ARBA" id="ARBA00022634"/>
    </source>
</evidence>
<dbReference type="InterPro" id="IPR001357">
    <property type="entry name" value="BRCT_dom"/>
</dbReference>
<dbReference type="PANTHER" id="PTHR11276">
    <property type="entry name" value="DNA POLYMERASE TYPE-X FAMILY MEMBER"/>
    <property type="match status" value="1"/>
</dbReference>
<comment type="similarity">
    <text evidence="3">Belongs to the DNA polymerase type-X family.</text>
</comment>
<dbReference type="FunFam" id="3.30.210.10:FF:000001">
    <property type="entry name" value="DNA polymerase lambda"/>
    <property type="match status" value="1"/>
</dbReference>
<evidence type="ECO:0000256" key="3">
    <source>
        <dbReference type="ARBA" id="ARBA00008323"/>
    </source>
</evidence>
<evidence type="ECO:0000313" key="20">
    <source>
        <dbReference type="EMBL" id="KAF2496434.1"/>
    </source>
</evidence>
<feature type="region of interest" description="Disordered" evidence="18">
    <location>
        <begin position="383"/>
        <end position="445"/>
    </location>
</feature>
<evidence type="ECO:0000256" key="13">
    <source>
        <dbReference type="ARBA" id="ARBA00023204"/>
    </source>
</evidence>
<feature type="compositionally biased region" description="Basic and acidic residues" evidence="18">
    <location>
        <begin position="58"/>
        <end position="73"/>
    </location>
</feature>
<evidence type="ECO:0000256" key="10">
    <source>
        <dbReference type="ARBA" id="ARBA00022723"/>
    </source>
</evidence>
<protein>
    <recommendedName>
        <fullName evidence="5">DNA polymerase lambda</fullName>
        <ecNumber evidence="4">2.7.7.7</ecNumber>
    </recommendedName>
</protein>
<evidence type="ECO:0000256" key="9">
    <source>
        <dbReference type="ARBA" id="ARBA00022705"/>
    </source>
</evidence>
<comment type="subcellular location">
    <subcellularLocation>
        <location evidence="2">Nucleus</location>
    </subcellularLocation>
</comment>
<dbReference type="CDD" id="cd00141">
    <property type="entry name" value="NT_POLXc"/>
    <property type="match status" value="1"/>
</dbReference>
<keyword evidence="11" id="KW-0227">DNA damage</keyword>
<dbReference type="InterPro" id="IPR043519">
    <property type="entry name" value="NT_sf"/>
</dbReference>
<keyword evidence="10" id="KW-0479">Metal-binding</keyword>
<dbReference type="SUPFAM" id="SSF47802">
    <property type="entry name" value="DNA polymerase beta, N-terminal domain-like"/>
    <property type="match status" value="1"/>
</dbReference>
<keyword evidence="12" id="KW-0239">DNA-directed DNA polymerase</keyword>
<proteinExistence type="inferred from homology"/>
<keyword evidence="9" id="KW-0235">DNA replication</keyword>
<keyword evidence="14" id="KW-0456">Lyase</keyword>
<dbReference type="SUPFAM" id="SSF81585">
    <property type="entry name" value="PsbU/PolX domain-like"/>
    <property type="match status" value="1"/>
</dbReference>
<feature type="region of interest" description="Disordered" evidence="18">
    <location>
        <begin position="41"/>
        <end position="73"/>
    </location>
</feature>
<accession>A0A6A6QWF2</accession>
<dbReference type="Gene3D" id="1.10.150.20">
    <property type="entry name" value="5' to 3' exonuclease, C-terminal subdomain"/>
    <property type="match status" value="1"/>
</dbReference>
<dbReference type="InterPro" id="IPR022312">
    <property type="entry name" value="DNA_pol_X"/>
</dbReference>
<dbReference type="Gene3D" id="1.10.150.110">
    <property type="entry name" value="DNA polymerase beta, N-terminal domain-like"/>
    <property type="match status" value="1"/>
</dbReference>
<dbReference type="OrthoDB" id="205514at2759"/>
<keyword evidence="6" id="KW-0237">DNA synthesis</keyword>
<dbReference type="PANTHER" id="PTHR11276:SF28">
    <property type="entry name" value="DNA POLYMERASE LAMBDA"/>
    <property type="match status" value="1"/>
</dbReference>
<evidence type="ECO:0000256" key="1">
    <source>
        <dbReference type="ARBA" id="ARBA00001936"/>
    </source>
</evidence>
<dbReference type="InterPro" id="IPR002054">
    <property type="entry name" value="DNA-dir_DNA_pol_X"/>
</dbReference>
<dbReference type="Pfam" id="PF14716">
    <property type="entry name" value="HHH_8"/>
    <property type="match status" value="1"/>
</dbReference>
<dbReference type="AlphaFoldDB" id="A0A6A6QWF2"/>
<dbReference type="FunFam" id="1.10.150.110:FF:000005">
    <property type="entry name" value="DNA polymerase POL4"/>
    <property type="match status" value="1"/>
</dbReference>
<dbReference type="SMART" id="SM00483">
    <property type="entry name" value="POLXc"/>
    <property type="match status" value="1"/>
</dbReference>
<dbReference type="Gene3D" id="3.30.460.10">
    <property type="entry name" value="Beta Polymerase, domain 2"/>
    <property type="match status" value="1"/>
</dbReference>
<feature type="region of interest" description="Disordered" evidence="18">
    <location>
        <begin position="101"/>
        <end position="143"/>
    </location>
</feature>
<dbReference type="GO" id="GO:0046872">
    <property type="term" value="F:metal ion binding"/>
    <property type="evidence" value="ECO:0007669"/>
    <property type="project" value="UniProtKB-KW"/>
</dbReference>
<name>A0A6A6QWF2_9PEZI</name>
<evidence type="ECO:0000256" key="17">
    <source>
        <dbReference type="PIRSR" id="PIRSR622312-50"/>
    </source>
</evidence>
<organism evidence="20 21">
    <name type="scientific">Lophium mytilinum</name>
    <dbReference type="NCBI Taxonomy" id="390894"/>
    <lineage>
        <taxon>Eukaryota</taxon>
        <taxon>Fungi</taxon>
        <taxon>Dikarya</taxon>
        <taxon>Ascomycota</taxon>
        <taxon>Pezizomycotina</taxon>
        <taxon>Dothideomycetes</taxon>
        <taxon>Pleosporomycetidae</taxon>
        <taxon>Mytilinidiales</taxon>
        <taxon>Mytilinidiaceae</taxon>
        <taxon>Lophium</taxon>
    </lineage>
</organism>
<evidence type="ECO:0000256" key="16">
    <source>
        <dbReference type="ARBA" id="ARBA00049244"/>
    </source>
</evidence>
<dbReference type="InterPro" id="IPR029398">
    <property type="entry name" value="PolB_thumb"/>
</dbReference>
<dbReference type="InterPro" id="IPR027421">
    <property type="entry name" value="DNA_pol_lamdba_lyase_dom_sf"/>
</dbReference>
<dbReference type="Gene3D" id="3.40.50.10190">
    <property type="entry name" value="BRCT domain"/>
    <property type="match status" value="1"/>
</dbReference>
<evidence type="ECO:0000256" key="5">
    <source>
        <dbReference type="ARBA" id="ARBA00016513"/>
    </source>
</evidence>
<reference evidence="20" key="1">
    <citation type="journal article" date="2020" name="Stud. Mycol.">
        <title>101 Dothideomycetes genomes: a test case for predicting lifestyles and emergence of pathogens.</title>
        <authorList>
            <person name="Haridas S."/>
            <person name="Albert R."/>
            <person name="Binder M."/>
            <person name="Bloem J."/>
            <person name="Labutti K."/>
            <person name="Salamov A."/>
            <person name="Andreopoulos B."/>
            <person name="Baker S."/>
            <person name="Barry K."/>
            <person name="Bills G."/>
            <person name="Bluhm B."/>
            <person name="Cannon C."/>
            <person name="Castanera R."/>
            <person name="Culley D."/>
            <person name="Daum C."/>
            <person name="Ezra D."/>
            <person name="Gonzalez J."/>
            <person name="Henrissat B."/>
            <person name="Kuo A."/>
            <person name="Liang C."/>
            <person name="Lipzen A."/>
            <person name="Lutzoni F."/>
            <person name="Magnuson J."/>
            <person name="Mondo S."/>
            <person name="Nolan M."/>
            <person name="Ohm R."/>
            <person name="Pangilinan J."/>
            <person name="Park H.-J."/>
            <person name="Ramirez L."/>
            <person name="Alfaro M."/>
            <person name="Sun H."/>
            <person name="Tritt A."/>
            <person name="Yoshinaga Y."/>
            <person name="Zwiers L.-H."/>
            <person name="Turgeon B."/>
            <person name="Goodwin S."/>
            <person name="Spatafora J."/>
            <person name="Crous P."/>
            <person name="Grigoriev I."/>
        </authorList>
    </citation>
    <scope>NUCLEOTIDE SEQUENCE</scope>
    <source>
        <strain evidence="20">CBS 269.34</strain>
    </source>
</reference>
<feature type="region of interest" description="Disordered" evidence="18">
    <location>
        <begin position="279"/>
        <end position="362"/>
    </location>
</feature>
<evidence type="ECO:0000313" key="21">
    <source>
        <dbReference type="Proteomes" id="UP000799750"/>
    </source>
</evidence>
<evidence type="ECO:0000256" key="15">
    <source>
        <dbReference type="ARBA" id="ARBA00023242"/>
    </source>
</evidence>
<dbReference type="PRINTS" id="PR00869">
    <property type="entry name" value="DNAPOLX"/>
</dbReference>
<dbReference type="GO" id="GO:0005634">
    <property type="term" value="C:nucleus"/>
    <property type="evidence" value="ECO:0007669"/>
    <property type="project" value="UniProtKB-SubCell"/>
</dbReference>
<evidence type="ECO:0000256" key="11">
    <source>
        <dbReference type="ARBA" id="ARBA00022763"/>
    </source>
</evidence>
<dbReference type="GO" id="GO:0016829">
    <property type="term" value="F:lyase activity"/>
    <property type="evidence" value="ECO:0007669"/>
    <property type="project" value="UniProtKB-KW"/>
</dbReference>
<dbReference type="GO" id="GO:0006303">
    <property type="term" value="P:double-strand break repair via nonhomologous end joining"/>
    <property type="evidence" value="ECO:0007669"/>
    <property type="project" value="TreeGrafter"/>
</dbReference>